<keyword evidence="3" id="KW-0597">Phosphoprotein</keyword>
<proteinExistence type="inferred from homology"/>
<dbReference type="Gene3D" id="3.30.70.2460">
    <property type="entry name" value="Rad4, beta-hairpin domain BHD3"/>
    <property type="match status" value="1"/>
</dbReference>
<feature type="compositionally biased region" description="Acidic residues" evidence="9">
    <location>
        <begin position="45"/>
        <end position="67"/>
    </location>
</feature>
<evidence type="ECO:0000256" key="9">
    <source>
        <dbReference type="SAM" id="MobiDB-lite"/>
    </source>
</evidence>
<keyword evidence="5" id="KW-0238">DNA-binding</keyword>
<keyword evidence="6" id="KW-0234">DNA repair</keyword>
<feature type="compositionally biased region" description="Polar residues" evidence="9">
    <location>
        <begin position="691"/>
        <end position="703"/>
    </location>
</feature>
<feature type="compositionally biased region" description="Basic and acidic residues" evidence="9">
    <location>
        <begin position="751"/>
        <end position="768"/>
    </location>
</feature>
<feature type="compositionally biased region" description="Basic and acidic residues" evidence="9">
    <location>
        <begin position="213"/>
        <end position="222"/>
    </location>
</feature>
<comment type="subcellular location">
    <subcellularLocation>
        <location evidence="1">Nucleus</location>
    </subcellularLocation>
</comment>
<dbReference type="GO" id="GO:0006289">
    <property type="term" value="P:nucleotide-excision repair"/>
    <property type="evidence" value="ECO:0007669"/>
    <property type="project" value="InterPro"/>
</dbReference>
<dbReference type="InterPro" id="IPR018328">
    <property type="entry name" value="Rad4_beta-hairpin_dom3"/>
</dbReference>
<dbReference type="GO" id="GO:0003697">
    <property type="term" value="F:single-stranded DNA binding"/>
    <property type="evidence" value="ECO:0007669"/>
    <property type="project" value="TreeGrafter"/>
</dbReference>
<feature type="compositionally biased region" description="Basic residues" evidence="9">
    <location>
        <begin position="843"/>
        <end position="859"/>
    </location>
</feature>
<feature type="compositionally biased region" description="Acidic residues" evidence="9">
    <location>
        <begin position="1"/>
        <end position="25"/>
    </location>
</feature>
<feature type="region of interest" description="Disordered" evidence="9">
    <location>
        <begin position="524"/>
        <end position="593"/>
    </location>
</feature>
<sequence length="1216" mass="135961">MSDEEENFTESEEGSDFSASEEDEWVPTKDSKKKQGAKKSKDESSSDTEEDDDDSFSEDGSDLEDFEETSKKKKSKQSTTRKRPAAKTSPKPAGGGGKRKRLSPGLRDRLYQQYKKDLLKEIAPARPPLNSSVSAILQKCQYQRKGGSVGSQSKAEDSDSSGDDHLVDPEKLDLGSTFFNKHDKAQPTSESGPPQFDVNAGMRLSDSSDGEDPEPRSGRTGEEFLPASIPRQAADKLISHINQQSGEFMNFHNLDQFTAKVEEAKRFLKNYQQKEAENVNTESLGDSATKHQKESVSNLLALGETDAGVSPRKVQSNASSDSEWEEVQTEEGAERKPENDSKPKDVTIEMDTAQSRRKRREELEMELYIKRQINKVKRANQLNYHKSSVLAAVAIGRQLNHIIGGGAIKGLLISIMQEKVSVGSTKWDEKKVPSLADWFRAEFTLVSNDYLGKRNGCSLPFNLSLALYTRKVNCRRDYILLFLACLRLAGAQARIVLSASVPSKRPAMSDLCPMSERQIKENTEKRLSNGAQVEHPLGSVQKQENDCAETPKPNAKIPENENVEQAACKTTPTKENTSKEPLKGTTQKVATRRTTRRALATLNIPQLDGGDDVTLETALNVIPLRRSLRSSSASAVPVASPGSSPFTKRKSNTPGSANTVGIGKTKAIGTRKRKLFAPRTEPKDLVVTAMTTESRPAACSSTRKQAKEQLETKQTLGSADKAKDGKFKRQITRPSTPSDDDAFVSKASTIEQKEAVKGARTVKTEEKPSNVANKSIDRKVLSSDSSSEGESAKGKRKLATKNNHDPPTRKVKTKRAAKKKQAYSCSDDSDADSDFELPTSTSKRTKKSPTASKGKKSPAVKRGGGTSAGARQASGEKTDLWIEFYCEKSKRWITFDLASGRTDCVDYIVRNATSPISYVFAWDNGGIIKDITARYVQNWNTACRMLRVEQAWLDKVLAPFVGAKTNRDLLEDKELNKLDADKPLPKTIGELKNHPLYALRRHLLKFEALYPPEPPSLGFIRGEAIYPRECVHTLQTREKWYKQGRVVRPFETAYKVVKCWKYDRPNNNWLKDQPCDIFGFWQTDEYDPPTAENGLVPRNEYGNVELFTEKMLPKGTVHLKLPGLNKVCKRLQIDCAPALTGFDMAKMRVVPVYEGFVVCQEFAEQVVEEWYKEMEQEERREQEKLEKRVYGNWKRLIKGLLVRRKLQNKYNFDNLA</sequence>
<dbReference type="AlphaFoldDB" id="A0A084VC20"/>
<dbReference type="GO" id="GO:0005737">
    <property type="term" value="C:cytoplasm"/>
    <property type="evidence" value="ECO:0007669"/>
    <property type="project" value="TreeGrafter"/>
</dbReference>
<dbReference type="EnsemblMetazoa" id="ASIC002281-RA">
    <property type="protein sequence ID" value="ASIC002281-PA"/>
    <property type="gene ID" value="ASIC002281"/>
</dbReference>
<reference evidence="14" key="2">
    <citation type="submission" date="2020-05" db="UniProtKB">
        <authorList>
            <consortium name="EnsemblMetazoa"/>
        </authorList>
    </citation>
    <scope>IDENTIFICATION</scope>
</reference>
<dbReference type="InterPro" id="IPR018326">
    <property type="entry name" value="Rad4_beta-hairpin_dom1"/>
</dbReference>
<evidence type="ECO:0000259" key="10">
    <source>
        <dbReference type="SMART" id="SM01030"/>
    </source>
</evidence>
<dbReference type="Pfam" id="PF03835">
    <property type="entry name" value="Rad4"/>
    <property type="match status" value="1"/>
</dbReference>
<reference evidence="13 15" key="1">
    <citation type="journal article" date="2014" name="BMC Genomics">
        <title>Genome sequence of Anopheles sinensis provides insight into genetics basis of mosquito competence for malaria parasites.</title>
        <authorList>
            <person name="Zhou D."/>
            <person name="Zhang D."/>
            <person name="Ding G."/>
            <person name="Shi L."/>
            <person name="Hou Q."/>
            <person name="Ye Y."/>
            <person name="Xu Y."/>
            <person name="Zhou H."/>
            <person name="Xiong C."/>
            <person name="Li S."/>
            <person name="Yu J."/>
            <person name="Hong S."/>
            <person name="Yu X."/>
            <person name="Zou P."/>
            <person name="Chen C."/>
            <person name="Chang X."/>
            <person name="Wang W."/>
            <person name="Lv Y."/>
            <person name="Sun Y."/>
            <person name="Ma L."/>
            <person name="Shen B."/>
            <person name="Zhu C."/>
        </authorList>
    </citation>
    <scope>NUCLEOTIDE SEQUENCE [LARGE SCALE GENOMIC DNA]</scope>
</reference>
<dbReference type="EMBL" id="ATLV01009982">
    <property type="status" value="NOT_ANNOTATED_CDS"/>
    <property type="molecule type" value="Genomic_DNA"/>
</dbReference>
<keyword evidence="7" id="KW-0539">Nucleus</keyword>
<dbReference type="InterPro" id="IPR042488">
    <property type="entry name" value="Rad4_BHD3_sf"/>
</dbReference>
<dbReference type="Pfam" id="PF10405">
    <property type="entry name" value="BHD_3"/>
    <property type="match status" value="1"/>
</dbReference>
<dbReference type="FunFam" id="3.30.70.2460:FF:000001">
    <property type="entry name" value="DNA repair protein Rad4 family"/>
    <property type="match status" value="1"/>
</dbReference>
<dbReference type="GO" id="GO:0003684">
    <property type="term" value="F:damaged DNA binding"/>
    <property type="evidence" value="ECO:0007669"/>
    <property type="project" value="InterPro"/>
</dbReference>
<dbReference type="GO" id="GO:0006298">
    <property type="term" value="P:mismatch repair"/>
    <property type="evidence" value="ECO:0007669"/>
    <property type="project" value="TreeGrafter"/>
</dbReference>
<dbReference type="Gene3D" id="2.20.20.110">
    <property type="entry name" value="Rad4, beta-hairpin domain BHD1"/>
    <property type="match status" value="1"/>
</dbReference>
<dbReference type="OMA" id="NTACRML"/>
<keyword evidence="15" id="KW-1185">Reference proteome</keyword>
<feature type="region of interest" description="Disordered" evidence="9">
    <location>
        <begin position="628"/>
        <end position="662"/>
    </location>
</feature>
<dbReference type="InterPro" id="IPR038765">
    <property type="entry name" value="Papain-like_cys_pep_sf"/>
</dbReference>
<feature type="compositionally biased region" description="Basic residues" evidence="9">
    <location>
        <begin position="809"/>
        <end position="821"/>
    </location>
</feature>
<accession>A0A084VC20</accession>
<evidence type="ECO:0000313" key="14">
    <source>
        <dbReference type="EnsemblMetazoa" id="ASIC002281-PA"/>
    </source>
</evidence>
<evidence type="ECO:0000256" key="7">
    <source>
        <dbReference type="ARBA" id="ARBA00023242"/>
    </source>
</evidence>
<feature type="region of interest" description="Disordered" evidence="9">
    <location>
        <begin position="691"/>
        <end position="872"/>
    </location>
</feature>
<feature type="domain" description="Rad4 beta-hairpin" evidence="12">
    <location>
        <begin position="1096"/>
        <end position="1170"/>
    </location>
</feature>
<dbReference type="VEuPathDB" id="VectorBase:ASIC002281"/>
<evidence type="ECO:0000256" key="1">
    <source>
        <dbReference type="ARBA" id="ARBA00004123"/>
    </source>
</evidence>
<evidence type="ECO:0000313" key="15">
    <source>
        <dbReference type="Proteomes" id="UP000030765"/>
    </source>
</evidence>
<feature type="domain" description="Rad4 beta-hairpin" evidence="10">
    <location>
        <begin position="980"/>
        <end position="1032"/>
    </location>
</feature>
<evidence type="ECO:0000256" key="6">
    <source>
        <dbReference type="ARBA" id="ARBA00023204"/>
    </source>
</evidence>
<dbReference type="PANTHER" id="PTHR12135:SF0">
    <property type="entry name" value="DNA REPAIR PROTEIN COMPLEMENTING XP-C CELLS"/>
    <property type="match status" value="1"/>
</dbReference>
<dbReference type="VEuPathDB" id="VectorBase:ASIS023640"/>
<feature type="region of interest" description="Disordered" evidence="9">
    <location>
        <begin position="1"/>
        <end position="111"/>
    </location>
</feature>
<evidence type="ECO:0000256" key="8">
    <source>
        <dbReference type="SAM" id="Coils"/>
    </source>
</evidence>
<dbReference type="FunFam" id="2.20.20.110:FF:000001">
    <property type="entry name" value="DNA repair protein complementing XP-C cells"/>
    <property type="match status" value="1"/>
</dbReference>
<dbReference type="GO" id="GO:0071942">
    <property type="term" value="C:XPC complex"/>
    <property type="evidence" value="ECO:0007669"/>
    <property type="project" value="TreeGrafter"/>
</dbReference>
<dbReference type="Gene3D" id="3.90.260.10">
    <property type="entry name" value="Transglutaminase-like"/>
    <property type="match status" value="2"/>
</dbReference>
<dbReference type="STRING" id="74873.A0A084VC20"/>
<dbReference type="InterPro" id="IPR004583">
    <property type="entry name" value="DNA_repair_Rad4"/>
</dbReference>
<evidence type="ECO:0000256" key="2">
    <source>
        <dbReference type="ARBA" id="ARBA00009525"/>
    </source>
</evidence>
<dbReference type="SMART" id="SM01032">
    <property type="entry name" value="BHD_3"/>
    <property type="match status" value="1"/>
</dbReference>
<feature type="region of interest" description="Disordered" evidence="9">
    <location>
        <begin position="142"/>
        <end position="231"/>
    </location>
</feature>
<evidence type="ECO:0000256" key="4">
    <source>
        <dbReference type="ARBA" id="ARBA00022763"/>
    </source>
</evidence>
<protein>
    <submittedName>
        <fullName evidence="13">AGAP003342-PA-like protein</fullName>
    </submittedName>
</protein>
<dbReference type="EMBL" id="KE524560">
    <property type="protein sequence ID" value="KFB35514.1"/>
    <property type="molecule type" value="Genomic_DNA"/>
</dbReference>
<evidence type="ECO:0000313" key="13">
    <source>
        <dbReference type="EMBL" id="KFB35514.1"/>
    </source>
</evidence>
<name>A0A084VC20_ANOSI</name>
<dbReference type="InterPro" id="IPR018026">
    <property type="entry name" value="DNA_repair_Rad4-like"/>
</dbReference>
<dbReference type="InterPro" id="IPR018325">
    <property type="entry name" value="Rad4/PNGase_transGLS-fold"/>
</dbReference>
<gene>
    <name evidence="13" type="ORF">ZHAS_00002281</name>
</gene>
<feature type="coiled-coil region" evidence="8">
    <location>
        <begin position="1160"/>
        <end position="1187"/>
    </location>
</feature>
<evidence type="ECO:0000256" key="5">
    <source>
        <dbReference type="ARBA" id="ARBA00023125"/>
    </source>
</evidence>
<dbReference type="SUPFAM" id="SSF54001">
    <property type="entry name" value="Cysteine proteinases"/>
    <property type="match status" value="1"/>
</dbReference>
<dbReference type="GO" id="GO:0000111">
    <property type="term" value="C:nucleotide-excision repair factor 2 complex"/>
    <property type="evidence" value="ECO:0007669"/>
    <property type="project" value="TreeGrafter"/>
</dbReference>
<dbReference type="Proteomes" id="UP000030765">
    <property type="component" value="Unassembled WGS sequence"/>
</dbReference>
<dbReference type="SMART" id="SM01031">
    <property type="entry name" value="BHD_2"/>
    <property type="match status" value="1"/>
</dbReference>
<evidence type="ECO:0000259" key="11">
    <source>
        <dbReference type="SMART" id="SM01031"/>
    </source>
</evidence>
<feature type="domain" description="Rad4 beta-hairpin" evidence="11">
    <location>
        <begin position="1034"/>
        <end position="1089"/>
    </location>
</feature>
<feature type="compositionally biased region" description="Basic and acidic residues" evidence="9">
    <location>
        <begin position="332"/>
        <end position="347"/>
    </location>
</feature>
<feature type="region of interest" description="Disordered" evidence="9">
    <location>
        <begin position="302"/>
        <end position="359"/>
    </location>
</feature>
<dbReference type="InterPro" id="IPR036985">
    <property type="entry name" value="Transglutaminase-like_sf"/>
</dbReference>
<dbReference type="SMART" id="SM01030">
    <property type="entry name" value="BHD_1"/>
    <property type="match status" value="1"/>
</dbReference>
<feature type="compositionally biased region" description="Acidic residues" evidence="9">
    <location>
        <begin position="322"/>
        <end position="331"/>
    </location>
</feature>
<dbReference type="PANTHER" id="PTHR12135">
    <property type="entry name" value="DNA REPAIR PROTEIN XP-C / RAD4"/>
    <property type="match status" value="1"/>
</dbReference>
<feature type="compositionally biased region" description="Basic and acidic residues" evidence="9">
    <location>
        <begin position="154"/>
        <end position="173"/>
    </location>
</feature>
<keyword evidence="8" id="KW-0175">Coiled coil</keyword>
<keyword evidence="4" id="KW-0227">DNA damage</keyword>
<organism evidence="13">
    <name type="scientific">Anopheles sinensis</name>
    <name type="common">Mosquito</name>
    <dbReference type="NCBI Taxonomy" id="74873"/>
    <lineage>
        <taxon>Eukaryota</taxon>
        <taxon>Metazoa</taxon>
        <taxon>Ecdysozoa</taxon>
        <taxon>Arthropoda</taxon>
        <taxon>Hexapoda</taxon>
        <taxon>Insecta</taxon>
        <taxon>Pterygota</taxon>
        <taxon>Neoptera</taxon>
        <taxon>Endopterygota</taxon>
        <taxon>Diptera</taxon>
        <taxon>Nematocera</taxon>
        <taxon>Culicoidea</taxon>
        <taxon>Culicidae</taxon>
        <taxon>Anophelinae</taxon>
        <taxon>Anopheles</taxon>
    </lineage>
</organism>
<dbReference type="Pfam" id="PF10403">
    <property type="entry name" value="BHD_1"/>
    <property type="match status" value="1"/>
</dbReference>
<comment type="similarity">
    <text evidence="2">Belongs to the XPC family.</text>
</comment>
<dbReference type="NCBIfam" id="TIGR00605">
    <property type="entry name" value="rad4"/>
    <property type="match status" value="1"/>
</dbReference>
<feature type="compositionally biased region" description="Basic residues" evidence="9">
    <location>
        <begin position="71"/>
        <end position="85"/>
    </location>
</feature>
<feature type="compositionally biased region" description="Low complexity" evidence="9">
    <location>
        <begin position="628"/>
        <end position="645"/>
    </location>
</feature>
<evidence type="ECO:0000259" key="12">
    <source>
        <dbReference type="SMART" id="SM01032"/>
    </source>
</evidence>
<dbReference type="InterPro" id="IPR018327">
    <property type="entry name" value="BHD_2"/>
</dbReference>
<dbReference type="OrthoDB" id="300780at2759"/>
<evidence type="ECO:0000256" key="3">
    <source>
        <dbReference type="ARBA" id="ARBA00022553"/>
    </source>
</evidence>